<protein>
    <submittedName>
        <fullName evidence="2">Uncharacterized protein</fullName>
    </submittedName>
</protein>
<dbReference type="Proteomes" id="UP001600888">
    <property type="component" value="Unassembled WGS sequence"/>
</dbReference>
<sequence length="480" mass="50735">MSHQHTLTYTTTPQPHPPKTLSLPHPRLLTMLNTFQSTRLPLLPQVDHTADAVACLHVVEGLCKRLSVLCQQWVHYKVWCPATHLVDVCQWLAVGDELVDLQVAVKVVLDETRELAAALDTAKGATLPHTAGDQLERPLKGGTHDTNITGAIEGVVAAAVRQLDQLVLDRLAIQLRWVNKVGGAELLGPVLLGIVHVHHNDLRGLVLHGTLDDGETDTARAEDGYCGTLLDTALAGRDGRSAVTSGDTAAQQTRAVHRRLLLGNGDNRDVGHDGILGEGGCAHEVQQVLAPGPEPGRAIGHDTLALGCSDLAAQVCLPALAELALLALGCAIIPPSEVERRSCPSWPARTASPLSASKRTKELGAPGVDQGSGGVEAKDCDAMVKRQHKRHGGCLLKRDDVVPRLHVGDALTYRLDNTSTLMTQDDGEGSLGVLAGQSVGICVADSSVVDLNADLVCSWGQDFDVFDGEVLAGFPGDGGL</sequence>
<name>A0ABR4F0U9_9PEZI</name>
<feature type="region of interest" description="Disordered" evidence="1">
    <location>
        <begin position="1"/>
        <end position="21"/>
    </location>
</feature>
<feature type="compositionally biased region" description="Polar residues" evidence="1">
    <location>
        <begin position="1"/>
        <end position="13"/>
    </location>
</feature>
<dbReference type="EMBL" id="JBAWTH010000017">
    <property type="protein sequence ID" value="KAL2288320.1"/>
    <property type="molecule type" value="Genomic_DNA"/>
</dbReference>
<evidence type="ECO:0000313" key="3">
    <source>
        <dbReference type="Proteomes" id="UP001600888"/>
    </source>
</evidence>
<accession>A0ABR4F0U9</accession>
<keyword evidence="3" id="KW-1185">Reference proteome</keyword>
<organism evidence="2 3">
    <name type="scientific">Diaporthe vaccinii</name>
    <dbReference type="NCBI Taxonomy" id="105482"/>
    <lineage>
        <taxon>Eukaryota</taxon>
        <taxon>Fungi</taxon>
        <taxon>Dikarya</taxon>
        <taxon>Ascomycota</taxon>
        <taxon>Pezizomycotina</taxon>
        <taxon>Sordariomycetes</taxon>
        <taxon>Sordariomycetidae</taxon>
        <taxon>Diaporthales</taxon>
        <taxon>Diaporthaceae</taxon>
        <taxon>Diaporthe</taxon>
        <taxon>Diaporthe eres species complex</taxon>
    </lineage>
</organism>
<comment type="caution">
    <text evidence="2">The sequence shown here is derived from an EMBL/GenBank/DDBJ whole genome shotgun (WGS) entry which is preliminary data.</text>
</comment>
<feature type="region of interest" description="Disordered" evidence="1">
    <location>
        <begin position="341"/>
        <end position="372"/>
    </location>
</feature>
<proteinExistence type="predicted"/>
<evidence type="ECO:0000313" key="2">
    <source>
        <dbReference type="EMBL" id="KAL2288320.1"/>
    </source>
</evidence>
<gene>
    <name evidence="2" type="ORF">FJTKL_04365</name>
</gene>
<reference evidence="2 3" key="1">
    <citation type="submission" date="2024-03" db="EMBL/GenBank/DDBJ databases">
        <title>A high-quality draft genome sequence of Diaporthe vaccinii, a causative agent of upright dieback and viscid rot disease in cranberry plants.</title>
        <authorList>
            <person name="Sarrasin M."/>
            <person name="Lang B.F."/>
            <person name="Burger G."/>
        </authorList>
    </citation>
    <scope>NUCLEOTIDE SEQUENCE [LARGE SCALE GENOMIC DNA]</scope>
    <source>
        <strain evidence="2 3">IS7</strain>
    </source>
</reference>
<evidence type="ECO:0000256" key="1">
    <source>
        <dbReference type="SAM" id="MobiDB-lite"/>
    </source>
</evidence>